<organism evidence="1 2">
    <name type="scientific">Botrytis fragariae</name>
    <dbReference type="NCBI Taxonomy" id="1964551"/>
    <lineage>
        <taxon>Eukaryota</taxon>
        <taxon>Fungi</taxon>
        <taxon>Dikarya</taxon>
        <taxon>Ascomycota</taxon>
        <taxon>Pezizomycotina</taxon>
        <taxon>Leotiomycetes</taxon>
        <taxon>Helotiales</taxon>
        <taxon>Sclerotiniaceae</taxon>
        <taxon>Botrytis</taxon>
    </lineage>
</organism>
<accession>A0A8H6AXL7</accession>
<sequence length="105" mass="11842">MIASFGEKKWVNIFLTYLKCPVATFEFSAIEPLVTSISISLVPFLDTLCPLLSRHSPNWNDSTLYFNGIRPKTFLLHLFLLASGVGSQHTELYLSYSSYFLTPSS</sequence>
<dbReference type="GeneID" id="59265432"/>
<keyword evidence="2" id="KW-1185">Reference proteome</keyword>
<proteinExistence type="predicted"/>
<dbReference type="AlphaFoldDB" id="A0A8H6AXL7"/>
<dbReference type="EMBL" id="JABFCT010000005">
    <property type="protein sequence ID" value="KAF5875651.1"/>
    <property type="molecule type" value="Genomic_DNA"/>
</dbReference>
<protein>
    <submittedName>
        <fullName evidence="1">Uncharacterized protein</fullName>
    </submittedName>
</protein>
<reference evidence="1 2" key="1">
    <citation type="journal article" date="2020" name="Phytopathology">
        <title>A high-quality genome resource of Botrytis fragariae, a new and rapidly spreading fungal pathogen causing strawberry gray mold in the U.S.A.</title>
        <authorList>
            <person name="Wu Y."/>
            <person name="Saski C.A."/>
            <person name="Schnabel G."/>
            <person name="Xiao S."/>
            <person name="Hu M."/>
        </authorList>
    </citation>
    <scope>NUCLEOTIDE SEQUENCE [LARGE SCALE GENOMIC DNA]</scope>
    <source>
        <strain evidence="1 2">BVB16</strain>
    </source>
</reference>
<comment type="caution">
    <text evidence="1">The sequence shown here is derived from an EMBL/GenBank/DDBJ whole genome shotgun (WGS) entry which is preliminary data.</text>
</comment>
<dbReference type="Proteomes" id="UP000531561">
    <property type="component" value="Unassembled WGS sequence"/>
</dbReference>
<gene>
    <name evidence="1" type="ORF">Bfra_011413</name>
</gene>
<dbReference type="RefSeq" id="XP_037194597.1">
    <property type="nucleotide sequence ID" value="XM_037341740.1"/>
</dbReference>
<evidence type="ECO:0000313" key="1">
    <source>
        <dbReference type="EMBL" id="KAF5875651.1"/>
    </source>
</evidence>
<evidence type="ECO:0000313" key="2">
    <source>
        <dbReference type="Proteomes" id="UP000531561"/>
    </source>
</evidence>
<name>A0A8H6AXL7_9HELO</name>